<evidence type="ECO:0000313" key="4">
    <source>
        <dbReference type="EMBL" id="CRL04246.1"/>
    </source>
</evidence>
<dbReference type="SMART" id="SM00293">
    <property type="entry name" value="PWWP"/>
    <property type="match status" value="1"/>
</dbReference>
<evidence type="ECO:0000256" key="2">
    <source>
        <dbReference type="ARBA" id="ARBA00023054"/>
    </source>
</evidence>
<dbReference type="OrthoDB" id="62853at2759"/>
<keyword evidence="5" id="KW-1185">Reference proteome</keyword>
<dbReference type="AlphaFoldDB" id="A0A1J1IYM0"/>
<dbReference type="SUPFAM" id="SSF63748">
    <property type="entry name" value="Tudor/PWWP/MBT"/>
    <property type="match status" value="1"/>
</dbReference>
<dbReference type="Proteomes" id="UP000183832">
    <property type="component" value="Unassembled WGS sequence"/>
</dbReference>
<gene>
    <name evidence="4" type="ORF">CLUMA_CG017348</name>
</gene>
<feature type="domain" description="PWWP" evidence="3">
    <location>
        <begin position="13"/>
        <end position="64"/>
    </location>
</feature>
<keyword evidence="2" id="KW-0175">Coiled coil</keyword>
<evidence type="ECO:0000259" key="3">
    <source>
        <dbReference type="PROSITE" id="PS50812"/>
    </source>
</evidence>
<dbReference type="EMBL" id="CVRI01000063">
    <property type="protein sequence ID" value="CRL04246.1"/>
    <property type="molecule type" value="Genomic_DNA"/>
</dbReference>
<organism evidence="4 5">
    <name type="scientific">Clunio marinus</name>
    <dbReference type="NCBI Taxonomy" id="568069"/>
    <lineage>
        <taxon>Eukaryota</taxon>
        <taxon>Metazoa</taxon>
        <taxon>Ecdysozoa</taxon>
        <taxon>Arthropoda</taxon>
        <taxon>Hexapoda</taxon>
        <taxon>Insecta</taxon>
        <taxon>Pterygota</taxon>
        <taxon>Neoptera</taxon>
        <taxon>Endopterygota</taxon>
        <taxon>Diptera</taxon>
        <taxon>Nematocera</taxon>
        <taxon>Chironomoidea</taxon>
        <taxon>Chironomidae</taxon>
        <taxon>Clunio</taxon>
    </lineage>
</organism>
<dbReference type="InterPro" id="IPR035441">
    <property type="entry name" value="TFIIS/LEDGF_dom_sf"/>
</dbReference>
<dbReference type="Gene3D" id="2.30.30.140">
    <property type="match status" value="1"/>
</dbReference>
<reference evidence="4 5" key="1">
    <citation type="submission" date="2015-04" db="EMBL/GenBank/DDBJ databases">
        <authorList>
            <person name="Syromyatnikov M.Y."/>
            <person name="Popov V.N."/>
        </authorList>
    </citation>
    <scope>NUCLEOTIDE SEQUENCE [LARGE SCALE GENOMIC DNA]</scope>
</reference>
<name>A0A1J1IYM0_9DIPT</name>
<evidence type="ECO:0000313" key="5">
    <source>
        <dbReference type="Proteomes" id="UP000183832"/>
    </source>
</evidence>
<dbReference type="Pfam" id="PF11467">
    <property type="entry name" value="LEDGF"/>
    <property type="match status" value="1"/>
</dbReference>
<proteinExistence type="inferred from homology"/>
<dbReference type="CDD" id="cd05162">
    <property type="entry name" value="PWWP"/>
    <property type="match status" value="1"/>
</dbReference>
<dbReference type="PROSITE" id="PS50812">
    <property type="entry name" value="PWWP"/>
    <property type="match status" value="1"/>
</dbReference>
<dbReference type="Gene3D" id="1.20.930.10">
    <property type="entry name" value="Conserved domain common to transcription factors TFIIS, elongin A, CRSP70"/>
    <property type="match status" value="1"/>
</dbReference>
<dbReference type="InterPro" id="IPR000313">
    <property type="entry name" value="PWWP_dom"/>
</dbReference>
<dbReference type="InterPro" id="IPR021567">
    <property type="entry name" value="LEDGF_IBD"/>
</dbReference>
<protein>
    <submittedName>
        <fullName evidence="4">CLUMA_CG017348, isoform A</fullName>
    </submittedName>
</protein>
<accession>A0A1J1IYM0</accession>
<sequence>MTKKKTNNKNLTIGQYVFAKLKGYPFWPAQIIEIPASGYFTVKFFYAEDHAKVGKNYVVEYNEKSKNKILTEKQMKNPSYFKSVEVIELKIKQALNRVNQQRFVTWNEDNAVSGRKKFEKPEPVTLPIIQFESVVENFASTNDELPSEQYHTDIDVVEYDTNTDILEVQEAYFTETQFKSYWYALPEDMQFSYYIQKKMIREIEEIRRNLRIEKFNMRKALKLLKEFQLYNMPGISPFMLLKYPIVVESIYRIQFYHYQIQNMKEKEKLTKINSEIRSVASEIFKEFMQWFNFSRKTFMDNFRKEAEEVKEKCQHLDTTELFSALSITNVQP</sequence>
<comment type="similarity">
    <text evidence="1">Belongs to the HDGF family.</text>
</comment>
<dbReference type="Pfam" id="PF00855">
    <property type="entry name" value="PWWP"/>
    <property type="match status" value="1"/>
</dbReference>
<evidence type="ECO:0000256" key="1">
    <source>
        <dbReference type="ARBA" id="ARBA00005309"/>
    </source>
</evidence>
<dbReference type="STRING" id="568069.A0A1J1IYM0"/>